<dbReference type="EMBL" id="SACP01000001">
    <property type="protein sequence ID" value="RVU21742.1"/>
    <property type="molecule type" value="Genomic_DNA"/>
</dbReference>
<evidence type="ECO:0000256" key="1">
    <source>
        <dbReference type="SAM" id="SignalP"/>
    </source>
</evidence>
<dbReference type="OrthoDB" id="7340239at2"/>
<organism evidence="3 4">
    <name type="scientific">Methylobacterium oryzihabitans</name>
    <dbReference type="NCBI Taxonomy" id="2499852"/>
    <lineage>
        <taxon>Bacteria</taxon>
        <taxon>Pseudomonadati</taxon>
        <taxon>Pseudomonadota</taxon>
        <taxon>Alphaproteobacteria</taxon>
        <taxon>Hyphomicrobiales</taxon>
        <taxon>Methylobacteriaceae</taxon>
        <taxon>Methylobacterium</taxon>
    </lineage>
</organism>
<evidence type="ECO:0000313" key="4">
    <source>
        <dbReference type="Proteomes" id="UP000286997"/>
    </source>
</evidence>
<feature type="signal peptide" evidence="1">
    <location>
        <begin position="1"/>
        <end position="24"/>
    </location>
</feature>
<sequence length="175" mass="18694">MTIRRLTAAFLLAAACLPGGTARADEVCGMDPGPALDACIAKQARIASDSLVQPYKAAVAAGDNACAAVVSPVQTACLEQAQALADRALNDVYRRMQAGIDKNSTSKADAAKWKDYLKTAQQDWIRYRDADCGDLIIAEYHQGTGMGAGIGSCKLTKTAARVQELQDRYGNFYKE</sequence>
<protein>
    <submittedName>
        <fullName evidence="3">DUF1311 domain-containing protein</fullName>
    </submittedName>
</protein>
<dbReference type="InterPro" id="IPR009739">
    <property type="entry name" value="LprI-like_N"/>
</dbReference>
<keyword evidence="4" id="KW-1185">Reference proteome</keyword>
<evidence type="ECO:0000259" key="2">
    <source>
        <dbReference type="Pfam" id="PF07007"/>
    </source>
</evidence>
<dbReference type="Gene3D" id="1.20.1270.180">
    <property type="match status" value="1"/>
</dbReference>
<dbReference type="AlphaFoldDB" id="A0A3S2WGI8"/>
<feature type="domain" description="Lysozyme inhibitor LprI-like N-terminal" evidence="2">
    <location>
        <begin position="74"/>
        <end position="165"/>
    </location>
</feature>
<comment type="caution">
    <text evidence="3">The sequence shown here is derived from an EMBL/GenBank/DDBJ whole genome shotgun (WGS) entry which is preliminary data.</text>
</comment>
<gene>
    <name evidence="3" type="ORF">EOE48_01465</name>
</gene>
<accession>A0A3S2WGI8</accession>
<dbReference type="RefSeq" id="WP_127726985.1">
    <property type="nucleotide sequence ID" value="NZ_SACP01000001.1"/>
</dbReference>
<reference evidence="3 4" key="1">
    <citation type="submission" date="2019-01" db="EMBL/GenBank/DDBJ databases">
        <authorList>
            <person name="Chen W.-M."/>
        </authorList>
    </citation>
    <scope>NUCLEOTIDE SEQUENCE [LARGE SCALE GENOMIC DNA]</scope>
    <source>
        <strain evidence="3 4">TER-1</strain>
    </source>
</reference>
<dbReference type="PROSITE" id="PS51257">
    <property type="entry name" value="PROKAR_LIPOPROTEIN"/>
    <property type="match status" value="1"/>
</dbReference>
<name>A0A3S2WGI8_9HYPH</name>
<dbReference type="Pfam" id="PF07007">
    <property type="entry name" value="LprI"/>
    <property type="match status" value="1"/>
</dbReference>
<proteinExistence type="predicted"/>
<feature type="chain" id="PRO_5018595295" evidence="1">
    <location>
        <begin position="25"/>
        <end position="175"/>
    </location>
</feature>
<evidence type="ECO:0000313" key="3">
    <source>
        <dbReference type="EMBL" id="RVU21742.1"/>
    </source>
</evidence>
<keyword evidence="1" id="KW-0732">Signal</keyword>
<dbReference type="Proteomes" id="UP000286997">
    <property type="component" value="Unassembled WGS sequence"/>
</dbReference>